<gene>
    <name evidence="1" type="ORF">F7731_09830</name>
</gene>
<dbReference type="Gene3D" id="3.30.70.270">
    <property type="match status" value="1"/>
</dbReference>
<comment type="caution">
    <text evidence="1">The sequence shown here is derived from an EMBL/GenBank/DDBJ whole genome shotgun (WGS) entry which is preliminary data.</text>
</comment>
<dbReference type="EMBL" id="WBOS01000003">
    <property type="protein sequence ID" value="KAB2336651.1"/>
    <property type="molecule type" value="Genomic_DNA"/>
</dbReference>
<dbReference type="AlphaFoldDB" id="A0A6L3V888"/>
<keyword evidence="2" id="KW-1185">Reference proteome</keyword>
<evidence type="ECO:0000313" key="1">
    <source>
        <dbReference type="EMBL" id="KAB2336651.1"/>
    </source>
</evidence>
<evidence type="ECO:0008006" key="3">
    <source>
        <dbReference type="Google" id="ProtNLM"/>
    </source>
</evidence>
<sequence>MKIRIGVIGPKDSVNQIMKTGAQMEELELIPFFYENIEETQGIILNNQDRIDQWFFSGQAPYYYALAKGYMTKEAGSYIPLNGSSLLSTLLESFVKEGKIIYRFSLDSIQQDEMEKACGFFNHQDFTIYTNPYHGYMPAEKMIEFHKELYEKGQTDVAITCLNAVYTKLKELGIPAFRVAHSELAIQRGLDFLIARGRASWYRQSQLVILGVEVIYPSAVQEGYNMPFKLKHQELDLMRILLHFVEEINGSLAKMGNGLFFIYTTRGDLDYLQKQRELQALIDEIRINSELPVRIGIGYGYTVLEAEQHVRIAFEQVRTYNEPVIIAVNENKEITEVIGQNKQLTFQTRNLGTRWEELFKDANISSAHVMKIKSFAHHHRQTDITAQELARWLKSTERNARRILSEMEQIGLANVIGEESTGRGRPRKVYELQFHRLD</sequence>
<dbReference type="RefSeq" id="WP_151534605.1">
    <property type="nucleotide sequence ID" value="NZ_WBOS01000003.1"/>
</dbReference>
<protein>
    <recommendedName>
        <fullName evidence="3">Transcriptional regulator</fullName>
    </recommendedName>
</protein>
<dbReference type="Proteomes" id="UP000481030">
    <property type="component" value="Unassembled WGS sequence"/>
</dbReference>
<accession>A0A6L3V888</accession>
<dbReference type="InterPro" id="IPR043128">
    <property type="entry name" value="Rev_trsase/Diguanyl_cyclase"/>
</dbReference>
<evidence type="ECO:0000313" key="2">
    <source>
        <dbReference type="Proteomes" id="UP000481030"/>
    </source>
</evidence>
<proteinExistence type="predicted"/>
<name>A0A6L3V888_9BACI</name>
<dbReference type="OrthoDB" id="4986073at2"/>
<organism evidence="1 2">
    <name type="scientific">Cytobacillus depressus</name>
    <dbReference type="NCBI Taxonomy" id="1602942"/>
    <lineage>
        <taxon>Bacteria</taxon>
        <taxon>Bacillati</taxon>
        <taxon>Bacillota</taxon>
        <taxon>Bacilli</taxon>
        <taxon>Bacillales</taxon>
        <taxon>Bacillaceae</taxon>
        <taxon>Cytobacillus</taxon>
    </lineage>
</organism>
<reference evidence="1 2" key="1">
    <citation type="journal article" date="2016" name="Antonie Van Leeuwenhoek">
        <title>Bacillus depressus sp. nov., isolated from soil of a sunflower field.</title>
        <authorList>
            <person name="Wei X."/>
            <person name="Xin D."/>
            <person name="Xin Y."/>
            <person name="Zhang H."/>
            <person name="Wang T."/>
            <person name="Zhang J."/>
        </authorList>
    </citation>
    <scope>NUCLEOTIDE SEQUENCE [LARGE SCALE GENOMIC DNA]</scope>
    <source>
        <strain evidence="1 2">BZ1</strain>
    </source>
</reference>